<evidence type="ECO:0000256" key="13">
    <source>
        <dbReference type="SAM" id="Phobius"/>
    </source>
</evidence>
<dbReference type="RefSeq" id="WP_014404054.1">
    <property type="nucleotide sequence ID" value="NC_017033.1"/>
</dbReference>
<dbReference type="InterPro" id="IPR036890">
    <property type="entry name" value="HATPase_C_sf"/>
</dbReference>
<sequence length="469" mass="52198">MRRTTWSLHSRLSWMIAGMLALVLMPLGIYSFKRTVGEVAELSDGRLAQAARTQDTLADFSLRPADHTGAPILIPTRAVEPTRKPPRKTYETEVGFQWFDPAGKLQVATDNMAGLALPAPQVTGYQNIWLDHYRWRIFNLQRSGQRGWIRVAERYDSRHTILRALWFDHSMPLLFGLPLLAVLVGWAVRRGLRPLDQLTRSLQQRTPGSREPMPHMPLPAELQPVIDALDDMLERLDGALERERHFSADVAHELRTPLAATTLHLENAMQTRDPAWLRGSLASAHHALNALSRRVEQLLALARLESGVATAVHVPVNLTAVTKDVLDEFGPLLLESGIDVSFHHPGRDLLIDGYEAAINALIRNLVENAMRHTPVGGEVQLRLDTQAGSPQLEVIDSGPGIPAHLRERMFERFERVPGQHQDGLGLGLSLVRRAAQMHGASIDLLDRPEGSGLRVRVRFPPPSSCQAGD</sequence>
<dbReference type="CDD" id="cd00075">
    <property type="entry name" value="HATPase"/>
    <property type="match status" value="1"/>
</dbReference>
<dbReference type="SUPFAM" id="SSF55874">
    <property type="entry name" value="ATPase domain of HSP90 chaperone/DNA topoisomerase II/histidine kinase"/>
    <property type="match status" value="1"/>
</dbReference>
<reference evidence="16" key="1">
    <citation type="submission" date="2012-02" db="EMBL/GenBank/DDBJ databases">
        <title>The complete genome of Frateuria aurantia DSM 6220.</title>
        <authorList>
            <consortium name="US DOE Joint Genome Institute (JGI-PGF)"/>
            <person name="Lucas S."/>
            <person name="Copeland A."/>
            <person name="Lapidus A."/>
            <person name="Glavina del Rio T."/>
            <person name="Dalin E."/>
            <person name="Tice H."/>
            <person name="Bruce D."/>
            <person name="Goodwin L."/>
            <person name="Pitluck S."/>
            <person name="Peters L."/>
            <person name="Ovchinnikova G."/>
            <person name="Teshima H."/>
            <person name="Kyrpides N."/>
            <person name="Mavromatis K."/>
            <person name="Ivanova N."/>
            <person name="Brettin T."/>
            <person name="Detter J.C."/>
            <person name="Han C."/>
            <person name="Larimer F."/>
            <person name="Land M."/>
            <person name="Hauser L."/>
            <person name="Markowitz V."/>
            <person name="Cheng J.-F."/>
            <person name="Hugenholtz P."/>
            <person name="Woyke T."/>
            <person name="Wu D."/>
            <person name="Brambilla E."/>
            <person name="Klenk H.-P."/>
            <person name="Eisen J.A."/>
        </authorList>
    </citation>
    <scope>NUCLEOTIDE SEQUENCE</scope>
    <source>
        <strain evidence="16">DSM 6220</strain>
    </source>
</reference>
<dbReference type="Gene3D" id="1.10.287.130">
    <property type="match status" value="1"/>
</dbReference>
<dbReference type="InterPro" id="IPR005467">
    <property type="entry name" value="His_kinase_dom"/>
</dbReference>
<accession>H8KZJ1</accession>
<keyword evidence="17" id="KW-1185">Reference proteome</keyword>
<dbReference type="SMART" id="SM00387">
    <property type="entry name" value="HATPase_c"/>
    <property type="match status" value="1"/>
</dbReference>
<comment type="subcellular location">
    <subcellularLocation>
        <location evidence="2">Membrane</location>
        <topology evidence="2">Multi-pass membrane protein</topology>
    </subcellularLocation>
</comment>
<dbReference type="PRINTS" id="PR00344">
    <property type="entry name" value="BCTRLSENSOR"/>
</dbReference>
<dbReference type="eggNOG" id="COG2205">
    <property type="taxonomic scope" value="Bacteria"/>
</dbReference>
<dbReference type="Pfam" id="PF00512">
    <property type="entry name" value="HisKA"/>
    <property type="match status" value="1"/>
</dbReference>
<feature type="transmembrane region" description="Helical" evidence="13">
    <location>
        <begin position="12"/>
        <end position="32"/>
    </location>
</feature>
<dbReference type="PROSITE" id="PS50885">
    <property type="entry name" value="HAMP"/>
    <property type="match status" value="1"/>
</dbReference>
<dbReference type="EMBL" id="CP003350">
    <property type="protein sequence ID" value="AFC87051.1"/>
    <property type="molecule type" value="Genomic_DNA"/>
</dbReference>
<evidence type="ECO:0000259" key="15">
    <source>
        <dbReference type="PROSITE" id="PS50885"/>
    </source>
</evidence>
<keyword evidence="11" id="KW-0902">Two-component regulatory system</keyword>
<dbReference type="HOGENOM" id="CLU_000445_89_37_6"/>
<evidence type="ECO:0000313" key="16">
    <source>
        <dbReference type="EMBL" id="AFC87051.1"/>
    </source>
</evidence>
<dbReference type="Gene3D" id="3.30.565.10">
    <property type="entry name" value="Histidine kinase-like ATPase, C-terminal domain"/>
    <property type="match status" value="1"/>
</dbReference>
<evidence type="ECO:0000256" key="8">
    <source>
        <dbReference type="ARBA" id="ARBA00022777"/>
    </source>
</evidence>
<gene>
    <name evidence="16" type="ordered locus">Fraau_2709</name>
</gene>
<dbReference type="STRING" id="767434.Fraau_2709"/>
<evidence type="ECO:0000259" key="14">
    <source>
        <dbReference type="PROSITE" id="PS50109"/>
    </source>
</evidence>
<evidence type="ECO:0000313" key="17">
    <source>
        <dbReference type="Proteomes" id="UP000005234"/>
    </source>
</evidence>
<keyword evidence="8 16" id="KW-0418">Kinase</keyword>
<keyword evidence="4" id="KW-0597">Phosphoprotein</keyword>
<evidence type="ECO:0000256" key="5">
    <source>
        <dbReference type="ARBA" id="ARBA00022679"/>
    </source>
</evidence>
<organism evidence="16 17">
    <name type="scientific">Frateuria aurantia (strain ATCC 33424 / DSM 6220 / KCTC 2777 / LMG 1558 / NBRC 3245 / NCIMB 13370)</name>
    <name type="common">Acetobacter aurantius</name>
    <dbReference type="NCBI Taxonomy" id="767434"/>
    <lineage>
        <taxon>Bacteria</taxon>
        <taxon>Pseudomonadati</taxon>
        <taxon>Pseudomonadota</taxon>
        <taxon>Gammaproteobacteria</taxon>
        <taxon>Lysobacterales</taxon>
        <taxon>Rhodanobacteraceae</taxon>
        <taxon>Frateuria</taxon>
    </lineage>
</organism>
<keyword evidence="9" id="KW-0067">ATP-binding</keyword>
<dbReference type="OrthoDB" id="9804645at2"/>
<dbReference type="Pfam" id="PF02518">
    <property type="entry name" value="HATPase_c"/>
    <property type="match status" value="1"/>
</dbReference>
<evidence type="ECO:0000256" key="4">
    <source>
        <dbReference type="ARBA" id="ARBA00022553"/>
    </source>
</evidence>
<dbReference type="SMART" id="SM00388">
    <property type="entry name" value="HisKA"/>
    <property type="match status" value="1"/>
</dbReference>
<keyword evidence="5" id="KW-0808">Transferase</keyword>
<dbReference type="InterPro" id="IPR003661">
    <property type="entry name" value="HisK_dim/P_dom"/>
</dbReference>
<dbReference type="EC" id="2.7.13.3" evidence="3"/>
<dbReference type="PANTHER" id="PTHR45436:SF14">
    <property type="entry name" value="SENSOR PROTEIN QSEC"/>
    <property type="match status" value="1"/>
</dbReference>
<comment type="catalytic activity">
    <reaction evidence="1">
        <text>ATP + protein L-histidine = ADP + protein N-phospho-L-histidine.</text>
        <dbReference type="EC" id="2.7.13.3"/>
    </reaction>
</comment>
<dbReference type="InterPro" id="IPR050428">
    <property type="entry name" value="TCS_sensor_his_kinase"/>
</dbReference>
<evidence type="ECO:0000256" key="7">
    <source>
        <dbReference type="ARBA" id="ARBA00022741"/>
    </source>
</evidence>
<dbReference type="PANTHER" id="PTHR45436">
    <property type="entry name" value="SENSOR HISTIDINE KINASE YKOH"/>
    <property type="match status" value="1"/>
</dbReference>
<evidence type="ECO:0000256" key="1">
    <source>
        <dbReference type="ARBA" id="ARBA00000085"/>
    </source>
</evidence>
<feature type="domain" description="HAMP" evidence="15">
    <location>
        <begin position="189"/>
        <end position="241"/>
    </location>
</feature>
<dbReference type="SUPFAM" id="SSF47384">
    <property type="entry name" value="Homodimeric domain of signal transducing histidine kinase"/>
    <property type="match status" value="1"/>
</dbReference>
<feature type="transmembrane region" description="Helical" evidence="13">
    <location>
        <begin position="170"/>
        <end position="188"/>
    </location>
</feature>
<keyword evidence="7" id="KW-0547">Nucleotide-binding</keyword>
<dbReference type="InterPro" id="IPR003660">
    <property type="entry name" value="HAMP_dom"/>
</dbReference>
<evidence type="ECO:0000256" key="2">
    <source>
        <dbReference type="ARBA" id="ARBA00004141"/>
    </source>
</evidence>
<evidence type="ECO:0000256" key="11">
    <source>
        <dbReference type="ARBA" id="ARBA00023012"/>
    </source>
</evidence>
<dbReference type="GO" id="GO:0005886">
    <property type="term" value="C:plasma membrane"/>
    <property type="evidence" value="ECO:0007669"/>
    <property type="project" value="TreeGrafter"/>
</dbReference>
<feature type="domain" description="Histidine kinase" evidence="14">
    <location>
        <begin position="249"/>
        <end position="463"/>
    </location>
</feature>
<dbReference type="GO" id="GO:0005524">
    <property type="term" value="F:ATP binding"/>
    <property type="evidence" value="ECO:0007669"/>
    <property type="project" value="UniProtKB-KW"/>
</dbReference>
<dbReference type="InterPro" id="IPR036097">
    <property type="entry name" value="HisK_dim/P_sf"/>
</dbReference>
<keyword evidence="10 13" id="KW-1133">Transmembrane helix</keyword>
<dbReference type="InterPro" id="IPR003594">
    <property type="entry name" value="HATPase_dom"/>
</dbReference>
<evidence type="ECO:0000256" key="12">
    <source>
        <dbReference type="ARBA" id="ARBA00023136"/>
    </source>
</evidence>
<dbReference type="PROSITE" id="PS50109">
    <property type="entry name" value="HIS_KIN"/>
    <property type="match status" value="1"/>
</dbReference>
<dbReference type="InterPro" id="IPR004358">
    <property type="entry name" value="Sig_transdc_His_kin-like_C"/>
</dbReference>
<evidence type="ECO:0000256" key="6">
    <source>
        <dbReference type="ARBA" id="ARBA00022692"/>
    </source>
</evidence>
<keyword evidence="6 13" id="KW-0812">Transmembrane</keyword>
<dbReference type="KEGG" id="fau:Fraau_2709"/>
<dbReference type="Proteomes" id="UP000005234">
    <property type="component" value="Chromosome"/>
</dbReference>
<proteinExistence type="predicted"/>
<evidence type="ECO:0000256" key="10">
    <source>
        <dbReference type="ARBA" id="ARBA00022989"/>
    </source>
</evidence>
<dbReference type="CDD" id="cd00082">
    <property type="entry name" value="HisKA"/>
    <property type="match status" value="1"/>
</dbReference>
<evidence type="ECO:0000256" key="3">
    <source>
        <dbReference type="ARBA" id="ARBA00012438"/>
    </source>
</evidence>
<name>H8KZJ1_FRAAD</name>
<dbReference type="GO" id="GO:0000155">
    <property type="term" value="F:phosphorelay sensor kinase activity"/>
    <property type="evidence" value="ECO:0007669"/>
    <property type="project" value="InterPro"/>
</dbReference>
<protein>
    <recommendedName>
        <fullName evidence="3">histidine kinase</fullName>
        <ecNumber evidence="3">2.7.13.3</ecNumber>
    </recommendedName>
</protein>
<dbReference type="AlphaFoldDB" id="H8KZJ1"/>
<keyword evidence="12 13" id="KW-0472">Membrane</keyword>
<evidence type="ECO:0000256" key="9">
    <source>
        <dbReference type="ARBA" id="ARBA00022840"/>
    </source>
</evidence>